<comment type="similarity">
    <text evidence="3 10">Belongs to the FliL family.</text>
</comment>
<comment type="subcellular location">
    <subcellularLocation>
        <location evidence="10">Cell inner membrane</location>
    </subcellularLocation>
    <subcellularLocation>
        <location evidence="2">Cell membrane</location>
        <topology evidence="2">Single-pass membrane protein</topology>
    </subcellularLocation>
</comment>
<evidence type="ECO:0000313" key="12">
    <source>
        <dbReference type="EMBL" id="MFM2486163.1"/>
    </source>
</evidence>
<comment type="function">
    <text evidence="1 10">Controls the rotational direction of flagella during chemotaxis.</text>
</comment>
<evidence type="ECO:0000256" key="6">
    <source>
        <dbReference type="ARBA" id="ARBA00022692"/>
    </source>
</evidence>
<evidence type="ECO:0000256" key="3">
    <source>
        <dbReference type="ARBA" id="ARBA00008281"/>
    </source>
</evidence>
<organism evidence="12 13">
    <name type="scientific">Celerinatantimonas yamalensis</name>
    <dbReference type="NCBI Taxonomy" id="559956"/>
    <lineage>
        <taxon>Bacteria</taxon>
        <taxon>Pseudomonadati</taxon>
        <taxon>Pseudomonadota</taxon>
        <taxon>Gammaproteobacteria</taxon>
        <taxon>Celerinatantimonadaceae</taxon>
        <taxon>Celerinatantimonas</taxon>
    </lineage>
</organism>
<keyword evidence="9 10" id="KW-0472">Membrane</keyword>
<dbReference type="Proteomes" id="UP001629953">
    <property type="component" value="Unassembled WGS sequence"/>
</dbReference>
<feature type="chain" id="PRO_5047464602" description="Flagellar protein FliL" evidence="11">
    <location>
        <begin position="24"/>
        <end position="138"/>
    </location>
</feature>
<accession>A0ABW9G987</accession>
<evidence type="ECO:0000256" key="4">
    <source>
        <dbReference type="ARBA" id="ARBA00022475"/>
    </source>
</evidence>
<sequence>MKWLKWIFLTGLLSAATLQASFAADAKKEPDSYAYYGFEPDIVTNFINKNKQLGYIRVAIELRVAHQSQLDEVEHNAPLLRDAIIEILGSQDRQEIISLTGRERIREQCLKTINNLLRQETGEQNVVADILFTKYLYQ</sequence>
<keyword evidence="6" id="KW-0812">Transmembrane</keyword>
<proteinExistence type="inferred from homology"/>
<name>A0ABW9G987_9GAMM</name>
<gene>
    <name evidence="12" type="ORF">ABUE30_14010</name>
</gene>
<keyword evidence="12" id="KW-0969">Cilium</keyword>
<dbReference type="RefSeq" id="WP_408624445.1">
    <property type="nucleotide sequence ID" value="NZ_JBEQCT010000007.1"/>
</dbReference>
<evidence type="ECO:0000256" key="7">
    <source>
        <dbReference type="ARBA" id="ARBA00022779"/>
    </source>
</evidence>
<protein>
    <recommendedName>
        <fullName evidence="10">Flagellar protein FliL</fullName>
    </recommendedName>
</protein>
<keyword evidence="10" id="KW-0997">Cell inner membrane</keyword>
<evidence type="ECO:0000256" key="8">
    <source>
        <dbReference type="ARBA" id="ARBA00022989"/>
    </source>
</evidence>
<keyword evidence="7 10" id="KW-0283">Flagellar rotation</keyword>
<dbReference type="PANTHER" id="PTHR35091:SF5">
    <property type="entry name" value="FLAGELLAR PROTEIN FLIL"/>
    <property type="match status" value="1"/>
</dbReference>
<keyword evidence="11" id="KW-0732">Signal</keyword>
<dbReference type="Pfam" id="PF03748">
    <property type="entry name" value="FliL"/>
    <property type="match status" value="1"/>
</dbReference>
<keyword evidence="13" id="KW-1185">Reference proteome</keyword>
<keyword evidence="4" id="KW-1003">Cell membrane</keyword>
<keyword evidence="5 10" id="KW-0145">Chemotaxis</keyword>
<reference evidence="12 13" key="1">
    <citation type="journal article" date="2013" name="Int. J. Syst. Evol. Microbiol.">
        <title>Celerinatantimonas yamalensis sp. nov., a cold-adapted diazotrophic bacterium from a cold permafrost brine.</title>
        <authorList>
            <person name="Shcherbakova V."/>
            <person name="Chuvilskaya N."/>
            <person name="Rivkina E."/>
            <person name="Demidov N."/>
            <person name="Uchaeva V."/>
            <person name="Suetin S."/>
            <person name="Suzina N."/>
            <person name="Gilichinsky D."/>
        </authorList>
    </citation>
    <scope>NUCLEOTIDE SEQUENCE [LARGE SCALE GENOMIC DNA]</scope>
    <source>
        <strain evidence="12 13">C7</strain>
    </source>
</reference>
<dbReference type="PANTHER" id="PTHR35091">
    <property type="entry name" value="FLAGELLAR PROTEIN FLIL"/>
    <property type="match status" value="1"/>
</dbReference>
<evidence type="ECO:0000256" key="9">
    <source>
        <dbReference type="ARBA" id="ARBA00023136"/>
    </source>
</evidence>
<keyword evidence="12" id="KW-0282">Flagellum</keyword>
<evidence type="ECO:0000256" key="11">
    <source>
        <dbReference type="SAM" id="SignalP"/>
    </source>
</evidence>
<evidence type="ECO:0000256" key="5">
    <source>
        <dbReference type="ARBA" id="ARBA00022500"/>
    </source>
</evidence>
<evidence type="ECO:0000313" key="13">
    <source>
        <dbReference type="Proteomes" id="UP001629953"/>
    </source>
</evidence>
<keyword evidence="12" id="KW-0966">Cell projection</keyword>
<feature type="signal peptide" evidence="11">
    <location>
        <begin position="1"/>
        <end position="23"/>
    </location>
</feature>
<keyword evidence="8" id="KW-1133">Transmembrane helix</keyword>
<dbReference type="InterPro" id="IPR005503">
    <property type="entry name" value="FliL"/>
</dbReference>
<dbReference type="EMBL" id="JBEQCT010000007">
    <property type="protein sequence ID" value="MFM2486163.1"/>
    <property type="molecule type" value="Genomic_DNA"/>
</dbReference>
<evidence type="ECO:0000256" key="2">
    <source>
        <dbReference type="ARBA" id="ARBA00004162"/>
    </source>
</evidence>
<comment type="caution">
    <text evidence="12">The sequence shown here is derived from an EMBL/GenBank/DDBJ whole genome shotgun (WGS) entry which is preliminary data.</text>
</comment>
<evidence type="ECO:0000256" key="10">
    <source>
        <dbReference type="RuleBase" id="RU364125"/>
    </source>
</evidence>
<evidence type="ECO:0000256" key="1">
    <source>
        <dbReference type="ARBA" id="ARBA00002254"/>
    </source>
</evidence>